<dbReference type="Proteomes" id="UP001168990">
    <property type="component" value="Unassembled WGS sequence"/>
</dbReference>
<dbReference type="Pfam" id="PF09588">
    <property type="entry name" value="YqaJ"/>
    <property type="match status" value="1"/>
</dbReference>
<reference evidence="2" key="2">
    <citation type="submission" date="2023-03" db="EMBL/GenBank/DDBJ databases">
        <authorList>
            <person name="Inwood S.N."/>
            <person name="Skelly J.G."/>
            <person name="Guhlin J."/>
            <person name="Harrop T.W.R."/>
            <person name="Goldson S.G."/>
            <person name="Dearden P.K."/>
        </authorList>
    </citation>
    <scope>NUCLEOTIDE SEQUENCE</scope>
    <source>
        <strain evidence="2">Irish</strain>
        <tissue evidence="2">Whole body</tissue>
    </source>
</reference>
<dbReference type="PANTHER" id="PTHR46609:SF8">
    <property type="entry name" value="YQAJ VIRAL RECOMBINASE DOMAIN-CONTAINING PROTEIN"/>
    <property type="match status" value="1"/>
</dbReference>
<sequence>MEKIIKYGFQPISNTRIRGQNDIKGKKLHESGHVFDVAEKKLLNGLYEKGVKICELFPPPLYTDKDPKVVSQKLESLVFPEDISECPLCTIINLEKRHESEIIAAESLVALVKVIEREVERKVNKVIQEVLQLQLLNEIYSEENLVANDVYEFYLEEVCCDNTKAINICIQTIHQSKTDEWDKQRIFRITASNGHKLKGDRFDIKKAITNLLTPSKVGTQTMAYGKKMESVALKEYKKLMEQNFEIVQVGLVVNINQPWLCCSPDAILIYGSAVWRKKVVEIKCP</sequence>
<comment type="caution">
    <text evidence="2">The sequence shown here is derived from an EMBL/GenBank/DDBJ whole genome shotgun (WGS) entry which is preliminary data.</text>
</comment>
<evidence type="ECO:0000313" key="2">
    <source>
        <dbReference type="EMBL" id="KAK0165536.1"/>
    </source>
</evidence>
<dbReference type="InterPro" id="IPR011604">
    <property type="entry name" value="PDDEXK-like_dom_sf"/>
</dbReference>
<name>A0AA39KLA8_9HYME</name>
<proteinExistence type="predicted"/>
<protein>
    <recommendedName>
        <fullName evidence="1">YqaJ viral recombinase domain-containing protein</fullName>
    </recommendedName>
</protein>
<dbReference type="SUPFAM" id="SSF52980">
    <property type="entry name" value="Restriction endonuclease-like"/>
    <property type="match status" value="1"/>
</dbReference>
<evidence type="ECO:0000313" key="3">
    <source>
        <dbReference type="Proteomes" id="UP001168990"/>
    </source>
</evidence>
<reference evidence="2" key="1">
    <citation type="journal article" date="2023" name="bioRxiv">
        <title>Scaffold-level genome assemblies of two parasitoid biocontrol wasps reveal the parthenogenesis mechanism and an associated novel virus.</title>
        <authorList>
            <person name="Inwood S."/>
            <person name="Skelly J."/>
            <person name="Guhlin J."/>
            <person name="Harrop T."/>
            <person name="Goldson S."/>
            <person name="Dearden P."/>
        </authorList>
    </citation>
    <scope>NUCLEOTIDE SEQUENCE</scope>
    <source>
        <strain evidence="2">Irish</strain>
        <tissue evidence="2">Whole body</tissue>
    </source>
</reference>
<dbReference type="Gene3D" id="3.90.320.10">
    <property type="match status" value="1"/>
</dbReference>
<dbReference type="CDD" id="cd22343">
    <property type="entry name" value="PDDEXK_lambda_exonuclease-like"/>
    <property type="match status" value="1"/>
</dbReference>
<dbReference type="InterPro" id="IPR051703">
    <property type="entry name" value="NF-kappa-B_Signaling_Reg"/>
</dbReference>
<dbReference type="PANTHER" id="PTHR46609">
    <property type="entry name" value="EXONUCLEASE, PHAGE-TYPE/RECB, C-TERMINAL DOMAIN-CONTAINING PROTEIN"/>
    <property type="match status" value="1"/>
</dbReference>
<accession>A0AA39KLA8</accession>
<dbReference type="InterPro" id="IPR011335">
    <property type="entry name" value="Restrct_endonuc-II-like"/>
</dbReference>
<dbReference type="GO" id="GO:0006281">
    <property type="term" value="P:DNA repair"/>
    <property type="evidence" value="ECO:0007669"/>
    <property type="project" value="UniProtKB-ARBA"/>
</dbReference>
<organism evidence="2 3">
    <name type="scientific">Microctonus aethiopoides</name>
    <dbReference type="NCBI Taxonomy" id="144406"/>
    <lineage>
        <taxon>Eukaryota</taxon>
        <taxon>Metazoa</taxon>
        <taxon>Ecdysozoa</taxon>
        <taxon>Arthropoda</taxon>
        <taxon>Hexapoda</taxon>
        <taxon>Insecta</taxon>
        <taxon>Pterygota</taxon>
        <taxon>Neoptera</taxon>
        <taxon>Endopterygota</taxon>
        <taxon>Hymenoptera</taxon>
        <taxon>Apocrita</taxon>
        <taxon>Ichneumonoidea</taxon>
        <taxon>Braconidae</taxon>
        <taxon>Euphorinae</taxon>
        <taxon>Microctonus</taxon>
    </lineage>
</organism>
<gene>
    <name evidence="2" type="ORF">PV328_004043</name>
</gene>
<feature type="domain" description="YqaJ viral recombinase" evidence="1">
    <location>
        <begin position="180"/>
        <end position="285"/>
    </location>
</feature>
<dbReference type="AlphaFoldDB" id="A0AA39KLA8"/>
<dbReference type="EMBL" id="JAQQBS010001422">
    <property type="protein sequence ID" value="KAK0165536.1"/>
    <property type="molecule type" value="Genomic_DNA"/>
</dbReference>
<dbReference type="InterPro" id="IPR019080">
    <property type="entry name" value="YqaJ_viral_recombinase"/>
</dbReference>
<keyword evidence="3" id="KW-1185">Reference proteome</keyword>
<evidence type="ECO:0000259" key="1">
    <source>
        <dbReference type="Pfam" id="PF09588"/>
    </source>
</evidence>